<dbReference type="OrthoDB" id="10261598at2759"/>
<dbReference type="PANTHER" id="PTHR10858">
    <property type="entry name" value="DEOXYRIBONUCLEASE II"/>
    <property type="match status" value="1"/>
</dbReference>
<evidence type="ECO:0000313" key="4">
    <source>
        <dbReference type="Proteomes" id="UP000759131"/>
    </source>
</evidence>
<keyword evidence="2" id="KW-0378">Hydrolase</keyword>
<organism evidence="3">
    <name type="scientific">Medioppia subpectinata</name>
    <dbReference type="NCBI Taxonomy" id="1979941"/>
    <lineage>
        <taxon>Eukaryota</taxon>
        <taxon>Metazoa</taxon>
        <taxon>Ecdysozoa</taxon>
        <taxon>Arthropoda</taxon>
        <taxon>Chelicerata</taxon>
        <taxon>Arachnida</taxon>
        <taxon>Acari</taxon>
        <taxon>Acariformes</taxon>
        <taxon>Sarcoptiformes</taxon>
        <taxon>Oribatida</taxon>
        <taxon>Brachypylina</taxon>
        <taxon>Oppioidea</taxon>
        <taxon>Oppiidae</taxon>
        <taxon>Medioppia</taxon>
    </lineage>
</organism>
<dbReference type="EMBL" id="CAJPIZ010044078">
    <property type="protein sequence ID" value="CAG2122064.1"/>
    <property type="molecule type" value="Genomic_DNA"/>
</dbReference>
<proteinExistence type="inferred from homology"/>
<protein>
    <submittedName>
        <fullName evidence="3">Uncharacterized protein</fullName>
    </submittedName>
</protein>
<evidence type="ECO:0000313" key="3">
    <source>
        <dbReference type="EMBL" id="CAD7648609.1"/>
    </source>
</evidence>
<dbReference type="Proteomes" id="UP000759131">
    <property type="component" value="Unassembled WGS sequence"/>
</dbReference>
<evidence type="ECO:0000256" key="2">
    <source>
        <dbReference type="ARBA" id="ARBA00022801"/>
    </source>
</evidence>
<comment type="similarity">
    <text evidence="1">Belongs to the DNase II family.</text>
</comment>
<name>A0A7R9QKW7_9ACAR</name>
<gene>
    <name evidence="3" type="ORF">OSB1V03_LOCUS22010</name>
</gene>
<sequence length="223" mass="24606">MADKSSIFGQTIGPVIDAVAASSPAISYVVYNDQSPDSSTSSGAHSKGLFAIDSNTGFWLSHSVPRFPAVDQSYDFPDNARHNGQTAICMSVSADDSETVNNIVYQLLMIRPKIYGINILDDLIDKSKLWDDLVHKKWIKTDTQSQLSVKTINGLDLTSFAKSSKYDKDIYSALIATAFKEDFLVQSWRNGAGEKLPSDCKDKYKVQNVDRIQIPDIGVKDVD</sequence>
<dbReference type="PANTHER" id="PTHR10858:SF23">
    <property type="entry name" value="DEOXYRIBONUCLEASE II"/>
    <property type="match status" value="1"/>
</dbReference>
<dbReference type="AlphaFoldDB" id="A0A7R9QKW7"/>
<feature type="non-terminal residue" evidence="3">
    <location>
        <position position="1"/>
    </location>
</feature>
<evidence type="ECO:0000256" key="1">
    <source>
        <dbReference type="ARBA" id="ARBA00007527"/>
    </source>
</evidence>
<dbReference type="GO" id="GO:0006309">
    <property type="term" value="P:apoptotic DNA fragmentation"/>
    <property type="evidence" value="ECO:0007669"/>
    <property type="project" value="TreeGrafter"/>
</dbReference>
<dbReference type="EMBL" id="OC898653">
    <property type="protein sequence ID" value="CAD7648609.1"/>
    <property type="molecule type" value="Genomic_DNA"/>
</dbReference>
<dbReference type="GO" id="GO:0004531">
    <property type="term" value="F:deoxyribonuclease II activity"/>
    <property type="evidence" value="ECO:0007669"/>
    <property type="project" value="InterPro"/>
</dbReference>
<dbReference type="Pfam" id="PF03265">
    <property type="entry name" value="DNase_II"/>
    <property type="match status" value="1"/>
</dbReference>
<dbReference type="InterPro" id="IPR004947">
    <property type="entry name" value="DNase_II"/>
</dbReference>
<reference evidence="3" key="1">
    <citation type="submission" date="2020-11" db="EMBL/GenBank/DDBJ databases">
        <authorList>
            <person name="Tran Van P."/>
        </authorList>
    </citation>
    <scope>NUCLEOTIDE SEQUENCE</scope>
</reference>
<keyword evidence="4" id="KW-1185">Reference proteome</keyword>
<accession>A0A7R9QKW7</accession>